<dbReference type="PANTHER" id="PTHR13947">
    <property type="entry name" value="GNAT FAMILY N-ACETYLTRANSFERASE"/>
    <property type="match status" value="1"/>
</dbReference>
<dbReference type="RefSeq" id="WP_109615489.1">
    <property type="nucleotide sequence ID" value="NZ_QGDO01000001.1"/>
</dbReference>
<dbReference type="GO" id="GO:0008080">
    <property type="term" value="F:N-acetyltransferase activity"/>
    <property type="evidence" value="ECO:0007669"/>
    <property type="project" value="InterPro"/>
</dbReference>
<dbReference type="Gene3D" id="3.40.630.30">
    <property type="match status" value="1"/>
</dbReference>
<accession>A0A315ZGV5</accession>
<feature type="domain" description="N-acetyltransferase" evidence="2">
    <location>
        <begin position="7"/>
        <end position="152"/>
    </location>
</feature>
<keyword evidence="3" id="KW-0687">Ribonucleoprotein</keyword>
<dbReference type="PROSITE" id="PS51186">
    <property type="entry name" value="GNAT"/>
    <property type="match status" value="1"/>
</dbReference>
<dbReference type="InterPro" id="IPR000182">
    <property type="entry name" value="GNAT_dom"/>
</dbReference>
<dbReference type="AlphaFoldDB" id="A0A315ZGV5"/>
<gene>
    <name evidence="3" type="ORF">BC781_101314</name>
</gene>
<dbReference type="GO" id="GO:0005840">
    <property type="term" value="C:ribosome"/>
    <property type="evidence" value="ECO:0007669"/>
    <property type="project" value="UniProtKB-KW"/>
</dbReference>
<comment type="caution">
    <text evidence="3">The sequence shown here is derived from an EMBL/GenBank/DDBJ whole genome shotgun (WGS) entry which is preliminary data.</text>
</comment>
<dbReference type="OrthoDB" id="9803233at2"/>
<dbReference type="Proteomes" id="UP000245535">
    <property type="component" value="Unassembled WGS sequence"/>
</dbReference>
<proteinExistence type="predicted"/>
<keyword evidence="1" id="KW-0808">Transferase</keyword>
<protein>
    <submittedName>
        <fullName evidence="3">Ribosomal protein S18 acetylase RimI-like enzyme</fullName>
    </submittedName>
</protein>
<evidence type="ECO:0000313" key="4">
    <source>
        <dbReference type="Proteomes" id="UP000245535"/>
    </source>
</evidence>
<dbReference type="Pfam" id="PF00583">
    <property type="entry name" value="Acetyltransf_1"/>
    <property type="match status" value="1"/>
</dbReference>
<dbReference type="InterPro" id="IPR016181">
    <property type="entry name" value="Acyl_CoA_acyltransferase"/>
</dbReference>
<sequence length="157" mass="17811">MITLKRTDASNLDFKKLVQFLDIELAIIDGDDHSFYAQYNKTDHIKSVVVAYNNGQAVGCGAIKEFDNESTEVKRMYVDNSVRNKGIASLVLKELENWASELGYKFTVLETGLRQQDAIALYQKNGYQVIPNYGQYIGVDNSRCFQKELNLPKTKNS</sequence>
<evidence type="ECO:0000256" key="1">
    <source>
        <dbReference type="ARBA" id="ARBA00022679"/>
    </source>
</evidence>
<dbReference type="PANTHER" id="PTHR13947:SF37">
    <property type="entry name" value="LD18367P"/>
    <property type="match status" value="1"/>
</dbReference>
<reference evidence="3 4" key="1">
    <citation type="submission" date="2018-03" db="EMBL/GenBank/DDBJ databases">
        <title>Genomic Encyclopedia of Archaeal and Bacterial Type Strains, Phase II (KMG-II): from individual species to whole genera.</title>
        <authorList>
            <person name="Goeker M."/>
        </authorList>
    </citation>
    <scope>NUCLEOTIDE SEQUENCE [LARGE SCALE GENOMIC DNA]</scope>
    <source>
        <strain evidence="3 4">DSM 28229</strain>
    </source>
</reference>
<organism evidence="3 4">
    <name type="scientific">Sediminitomix flava</name>
    <dbReference type="NCBI Taxonomy" id="379075"/>
    <lineage>
        <taxon>Bacteria</taxon>
        <taxon>Pseudomonadati</taxon>
        <taxon>Bacteroidota</taxon>
        <taxon>Cytophagia</taxon>
        <taxon>Cytophagales</taxon>
        <taxon>Flammeovirgaceae</taxon>
        <taxon>Sediminitomix</taxon>
    </lineage>
</organism>
<evidence type="ECO:0000259" key="2">
    <source>
        <dbReference type="PROSITE" id="PS51186"/>
    </source>
</evidence>
<keyword evidence="3" id="KW-0689">Ribosomal protein</keyword>
<name>A0A315ZGV5_SEDFL</name>
<evidence type="ECO:0000313" key="3">
    <source>
        <dbReference type="EMBL" id="PWJ43964.1"/>
    </source>
</evidence>
<dbReference type="EMBL" id="QGDO01000001">
    <property type="protein sequence ID" value="PWJ43964.1"/>
    <property type="molecule type" value="Genomic_DNA"/>
</dbReference>
<dbReference type="InterPro" id="IPR050769">
    <property type="entry name" value="NAT_camello-type"/>
</dbReference>
<keyword evidence="4" id="KW-1185">Reference proteome</keyword>
<dbReference type="CDD" id="cd04301">
    <property type="entry name" value="NAT_SF"/>
    <property type="match status" value="1"/>
</dbReference>
<dbReference type="SUPFAM" id="SSF55729">
    <property type="entry name" value="Acyl-CoA N-acyltransferases (Nat)"/>
    <property type="match status" value="1"/>
</dbReference>